<gene>
    <name evidence="15" type="ORF">PSYICH_LOCUS2678</name>
</gene>
<dbReference type="OrthoDB" id="496749at2759"/>
<dbReference type="Proteomes" id="UP001153636">
    <property type="component" value="Chromosome 11"/>
</dbReference>
<organism evidence="15 16">
    <name type="scientific">Psylliodes chrysocephalus</name>
    <dbReference type="NCBI Taxonomy" id="3402493"/>
    <lineage>
        <taxon>Eukaryota</taxon>
        <taxon>Metazoa</taxon>
        <taxon>Ecdysozoa</taxon>
        <taxon>Arthropoda</taxon>
        <taxon>Hexapoda</taxon>
        <taxon>Insecta</taxon>
        <taxon>Pterygota</taxon>
        <taxon>Neoptera</taxon>
        <taxon>Endopterygota</taxon>
        <taxon>Coleoptera</taxon>
        <taxon>Polyphaga</taxon>
        <taxon>Cucujiformia</taxon>
        <taxon>Chrysomeloidea</taxon>
        <taxon>Chrysomelidae</taxon>
        <taxon>Galerucinae</taxon>
        <taxon>Alticini</taxon>
        <taxon>Psylliodes</taxon>
    </lineage>
</organism>
<evidence type="ECO:0000256" key="13">
    <source>
        <dbReference type="SAM" id="MobiDB-lite"/>
    </source>
</evidence>
<evidence type="ECO:0000313" key="16">
    <source>
        <dbReference type="Proteomes" id="UP001153636"/>
    </source>
</evidence>
<keyword evidence="8" id="KW-0238">DNA-binding</keyword>
<dbReference type="FunFam" id="1.10.579.10:FF:000002">
    <property type="entry name" value="Deoxyribodipyrimidine photolyase"/>
    <property type="match status" value="1"/>
</dbReference>
<protein>
    <recommendedName>
        <fullName evidence="4">Deoxyribodipyrimidine photo-lyase</fullName>
        <ecNumber evidence="3">4.1.99.3</ecNumber>
    </recommendedName>
    <alternativeName>
        <fullName evidence="11">DNA photolyase</fullName>
    </alternativeName>
</protein>
<accession>A0A9P0G6E3</accession>
<dbReference type="InterPro" id="IPR008148">
    <property type="entry name" value="DNA_photolyase_2"/>
</dbReference>
<dbReference type="PROSITE" id="PS51645">
    <property type="entry name" value="PHR_CRY_ALPHA_BETA"/>
    <property type="match status" value="1"/>
</dbReference>
<evidence type="ECO:0000256" key="6">
    <source>
        <dbReference type="ARBA" id="ARBA00022763"/>
    </source>
</evidence>
<evidence type="ECO:0000256" key="4">
    <source>
        <dbReference type="ARBA" id="ARBA00014046"/>
    </source>
</evidence>
<sequence>MASLKPRNSNGKILLDQLTKELFSNNILDARKAQGETVDFDFNKSRCKVLSQNEHFKDKSSGIMYWMYRDCRVQDNWAMIFAQRLAVKHKLPLFVCFSIKDAHNQYPTQRHFKFLVEGLKIVQKECKELNIGFHVINSSPKDLVQLIVNNNIGGIICDFSPLKHPKKLQNCLLENLPDDVPLVQVDAHNIVPVWIASEKQEGMAKFLRPKINKNLDEFLTGFPVVSKHKYQGKFNAKDEIKNIDDAFKYYTPKYDVPFVKWGDGSAEAGLNMLHHFIVKNLKEYGVSSNDPSKDNTSMLSPWLNFGQISAQRCALEVKSVNTLYKEQCEKYLEELIVRSELSDNFCYYNNNYDNINGAANWAKETLKLHSKDKRMWTYTREQLENANTHDEMWNAAQLQAHQDGKIHGYMRMYWCKKILEWTESPEKAIEYALWLNDTFCLDGTDPNGYVGVMWSICGIHDQGWKEREIFGKIRYMVDYSLKRKFDMDAYCARFGRKILAESKKKGSQVNTNSSKKKGVKRKAS</sequence>
<evidence type="ECO:0000256" key="1">
    <source>
        <dbReference type="ARBA" id="ARBA00001974"/>
    </source>
</evidence>
<dbReference type="InterPro" id="IPR052219">
    <property type="entry name" value="Photolyase_Class-2"/>
</dbReference>
<evidence type="ECO:0000256" key="2">
    <source>
        <dbReference type="ARBA" id="ARBA00006409"/>
    </source>
</evidence>
<dbReference type="PANTHER" id="PTHR10211">
    <property type="entry name" value="DEOXYRIBODIPYRIMIDINE PHOTOLYASE"/>
    <property type="match status" value="1"/>
</dbReference>
<dbReference type="GO" id="GO:0003904">
    <property type="term" value="F:deoxyribodipyrimidine photo-lyase activity"/>
    <property type="evidence" value="ECO:0007669"/>
    <property type="project" value="UniProtKB-EC"/>
</dbReference>
<keyword evidence="9" id="KW-0234">DNA repair</keyword>
<evidence type="ECO:0000256" key="3">
    <source>
        <dbReference type="ARBA" id="ARBA00013149"/>
    </source>
</evidence>
<evidence type="ECO:0000256" key="12">
    <source>
        <dbReference type="ARBA" id="ARBA00033999"/>
    </source>
</evidence>
<dbReference type="FunFam" id="3.40.50.620:FF:000110">
    <property type="entry name" value="Deoxyribodipyrimidine photolyase"/>
    <property type="match status" value="1"/>
</dbReference>
<dbReference type="PANTHER" id="PTHR10211:SF0">
    <property type="entry name" value="DEOXYRIBODIPYRIMIDINE PHOTO-LYASE"/>
    <property type="match status" value="1"/>
</dbReference>
<keyword evidence="7" id="KW-0274">FAD</keyword>
<dbReference type="InterPro" id="IPR036155">
    <property type="entry name" value="Crypto/Photolyase_N_sf"/>
</dbReference>
<evidence type="ECO:0000256" key="11">
    <source>
        <dbReference type="ARBA" id="ARBA00031671"/>
    </source>
</evidence>
<dbReference type="Gene3D" id="1.10.579.10">
    <property type="entry name" value="DNA Cyclobutane Dipyrimidine Photolyase, subunit A, domain 3"/>
    <property type="match status" value="1"/>
</dbReference>
<feature type="region of interest" description="Disordered" evidence="13">
    <location>
        <begin position="502"/>
        <end position="524"/>
    </location>
</feature>
<evidence type="ECO:0000256" key="9">
    <source>
        <dbReference type="ARBA" id="ARBA00023204"/>
    </source>
</evidence>
<dbReference type="GO" id="GO:0000719">
    <property type="term" value="P:photoreactive repair"/>
    <property type="evidence" value="ECO:0007669"/>
    <property type="project" value="TreeGrafter"/>
</dbReference>
<comment type="similarity">
    <text evidence="2">Belongs to the DNA photolyase class-2 family.</text>
</comment>
<keyword evidence="5" id="KW-0285">Flavoprotein</keyword>
<name>A0A9P0G6E3_9CUCU</name>
<dbReference type="AlphaFoldDB" id="A0A9P0G6E3"/>
<feature type="compositionally biased region" description="Basic residues" evidence="13">
    <location>
        <begin position="514"/>
        <end position="524"/>
    </location>
</feature>
<keyword evidence="6" id="KW-0227">DNA damage</keyword>
<feature type="domain" description="Photolyase/cryptochrome alpha/beta" evidence="14">
    <location>
        <begin position="61"/>
        <end position="193"/>
    </location>
</feature>
<evidence type="ECO:0000256" key="10">
    <source>
        <dbReference type="ARBA" id="ARBA00023239"/>
    </source>
</evidence>
<dbReference type="InterPro" id="IPR006050">
    <property type="entry name" value="DNA_photolyase_N"/>
</dbReference>
<keyword evidence="16" id="KW-1185">Reference proteome</keyword>
<dbReference type="NCBIfam" id="TIGR00591">
    <property type="entry name" value="phr2"/>
    <property type="match status" value="1"/>
</dbReference>
<evidence type="ECO:0000313" key="15">
    <source>
        <dbReference type="EMBL" id="CAH1101598.1"/>
    </source>
</evidence>
<dbReference type="InterPro" id="IPR036134">
    <property type="entry name" value="Crypto/Photolyase_FAD-like_sf"/>
</dbReference>
<evidence type="ECO:0000256" key="7">
    <source>
        <dbReference type="ARBA" id="ARBA00022827"/>
    </source>
</evidence>
<dbReference type="Gene3D" id="1.25.40.80">
    <property type="match status" value="1"/>
</dbReference>
<comment type="catalytic activity">
    <reaction evidence="12">
        <text>cyclobutadipyrimidine (in DNA) = 2 pyrimidine residues (in DNA).</text>
        <dbReference type="EC" id="4.1.99.3"/>
    </reaction>
</comment>
<reference evidence="15" key="1">
    <citation type="submission" date="2022-01" db="EMBL/GenBank/DDBJ databases">
        <authorList>
            <person name="King R."/>
        </authorList>
    </citation>
    <scope>NUCLEOTIDE SEQUENCE</scope>
</reference>
<dbReference type="EC" id="4.1.99.3" evidence="3"/>
<evidence type="ECO:0000259" key="14">
    <source>
        <dbReference type="PROSITE" id="PS51645"/>
    </source>
</evidence>
<comment type="cofactor">
    <cofactor evidence="1">
        <name>FAD</name>
        <dbReference type="ChEBI" id="CHEBI:57692"/>
    </cofactor>
</comment>
<dbReference type="EMBL" id="OV651823">
    <property type="protein sequence ID" value="CAH1101598.1"/>
    <property type="molecule type" value="Genomic_DNA"/>
</dbReference>
<evidence type="ECO:0000256" key="8">
    <source>
        <dbReference type="ARBA" id="ARBA00023125"/>
    </source>
</evidence>
<dbReference type="InterPro" id="IPR014729">
    <property type="entry name" value="Rossmann-like_a/b/a_fold"/>
</dbReference>
<dbReference type="SUPFAM" id="SSF52425">
    <property type="entry name" value="Cryptochrome/photolyase, N-terminal domain"/>
    <property type="match status" value="1"/>
</dbReference>
<dbReference type="GO" id="GO:0003677">
    <property type="term" value="F:DNA binding"/>
    <property type="evidence" value="ECO:0007669"/>
    <property type="project" value="UniProtKB-KW"/>
</dbReference>
<evidence type="ECO:0000256" key="5">
    <source>
        <dbReference type="ARBA" id="ARBA00022630"/>
    </source>
</evidence>
<dbReference type="SUPFAM" id="SSF48173">
    <property type="entry name" value="Cryptochrome/photolyase FAD-binding domain"/>
    <property type="match status" value="1"/>
</dbReference>
<dbReference type="Pfam" id="PF00875">
    <property type="entry name" value="DNA_photolyase"/>
    <property type="match status" value="1"/>
</dbReference>
<keyword evidence="10" id="KW-0456">Lyase</keyword>
<dbReference type="Gene3D" id="3.40.50.620">
    <property type="entry name" value="HUPs"/>
    <property type="match status" value="1"/>
</dbReference>
<proteinExistence type="inferred from homology"/>